<keyword evidence="3" id="KW-1185">Reference proteome</keyword>
<protein>
    <submittedName>
        <fullName evidence="2">Uncharacterized protein</fullName>
    </submittedName>
</protein>
<evidence type="ECO:0000313" key="3">
    <source>
        <dbReference type="Proteomes" id="UP001054252"/>
    </source>
</evidence>
<proteinExistence type="predicted"/>
<dbReference type="EMBL" id="BPVZ01000429">
    <property type="protein sequence ID" value="GKV51051.1"/>
    <property type="molecule type" value="Genomic_DNA"/>
</dbReference>
<dbReference type="Proteomes" id="UP001054252">
    <property type="component" value="Unassembled WGS sequence"/>
</dbReference>
<evidence type="ECO:0000256" key="1">
    <source>
        <dbReference type="SAM" id="MobiDB-lite"/>
    </source>
</evidence>
<organism evidence="2 3">
    <name type="scientific">Rubroshorea leprosula</name>
    <dbReference type="NCBI Taxonomy" id="152421"/>
    <lineage>
        <taxon>Eukaryota</taxon>
        <taxon>Viridiplantae</taxon>
        <taxon>Streptophyta</taxon>
        <taxon>Embryophyta</taxon>
        <taxon>Tracheophyta</taxon>
        <taxon>Spermatophyta</taxon>
        <taxon>Magnoliopsida</taxon>
        <taxon>eudicotyledons</taxon>
        <taxon>Gunneridae</taxon>
        <taxon>Pentapetalae</taxon>
        <taxon>rosids</taxon>
        <taxon>malvids</taxon>
        <taxon>Malvales</taxon>
        <taxon>Dipterocarpaceae</taxon>
        <taxon>Rubroshorea</taxon>
    </lineage>
</organism>
<reference evidence="2 3" key="1">
    <citation type="journal article" date="2021" name="Commun. Biol.">
        <title>The genome of Shorea leprosula (Dipterocarpaceae) highlights the ecological relevance of drought in aseasonal tropical rainforests.</title>
        <authorList>
            <person name="Ng K.K.S."/>
            <person name="Kobayashi M.J."/>
            <person name="Fawcett J.A."/>
            <person name="Hatakeyama M."/>
            <person name="Paape T."/>
            <person name="Ng C.H."/>
            <person name="Ang C.C."/>
            <person name="Tnah L.H."/>
            <person name="Lee C.T."/>
            <person name="Nishiyama T."/>
            <person name="Sese J."/>
            <person name="O'Brien M.J."/>
            <person name="Copetti D."/>
            <person name="Mohd Noor M.I."/>
            <person name="Ong R.C."/>
            <person name="Putra M."/>
            <person name="Sireger I.Z."/>
            <person name="Indrioko S."/>
            <person name="Kosugi Y."/>
            <person name="Izuno A."/>
            <person name="Isagi Y."/>
            <person name="Lee S.L."/>
            <person name="Shimizu K.K."/>
        </authorList>
    </citation>
    <scope>NUCLEOTIDE SEQUENCE [LARGE SCALE GENOMIC DNA]</scope>
    <source>
        <strain evidence="2">214</strain>
    </source>
</reference>
<feature type="region of interest" description="Disordered" evidence="1">
    <location>
        <begin position="110"/>
        <end position="135"/>
    </location>
</feature>
<comment type="caution">
    <text evidence="2">The sequence shown here is derived from an EMBL/GenBank/DDBJ whole genome shotgun (WGS) entry which is preliminary data.</text>
</comment>
<sequence length="135" mass="15172">MTQKKHQHNNHGRRPGLMTPFYRYCLDWRCRTEREGKGWGRMAREGERGGTVSSLLRGLGSTQPGTAWVRRNPSVAWVRRNPAPPGFDATSTAWVRSNPGVAWVRRNSARLGSTQPGTPRFGGTQHAWVPPKTQP</sequence>
<gene>
    <name evidence="2" type="ORF">SLEP1_g57727</name>
</gene>
<evidence type="ECO:0000313" key="2">
    <source>
        <dbReference type="EMBL" id="GKV51051.1"/>
    </source>
</evidence>
<feature type="region of interest" description="Disordered" evidence="1">
    <location>
        <begin position="41"/>
        <end position="67"/>
    </location>
</feature>
<dbReference type="AlphaFoldDB" id="A0AAV5MM19"/>
<name>A0AAV5MM19_9ROSI</name>
<accession>A0AAV5MM19</accession>